<sequence>MARQTNQRVRDVFGESGIAAEWIAAACAGKEAFATAQMAHKVATKRRLPSSHYRCRVCGLWHIASRRK</sequence>
<evidence type="ECO:0000313" key="1">
    <source>
        <dbReference type="EMBL" id="REF70391.1"/>
    </source>
</evidence>
<dbReference type="Proteomes" id="UP000256941">
    <property type="component" value="Unassembled WGS sequence"/>
</dbReference>
<accession>A0A3D9XL79</accession>
<comment type="caution">
    <text evidence="1">The sequence shown here is derived from an EMBL/GenBank/DDBJ whole genome shotgun (WGS) entry which is preliminary data.</text>
</comment>
<evidence type="ECO:0000313" key="2">
    <source>
        <dbReference type="Proteomes" id="UP000256941"/>
    </source>
</evidence>
<gene>
    <name evidence="1" type="ORF">BDD41_3123</name>
</gene>
<organism evidence="1 2">
    <name type="scientific">Paracoccus versutus</name>
    <name type="common">Thiobacillus versutus</name>
    <dbReference type="NCBI Taxonomy" id="34007"/>
    <lineage>
        <taxon>Bacteria</taxon>
        <taxon>Pseudomonadati</taxon>
        <taxon>Pseudomonadota</taxon>
        <taxon>Alphaproteobacteria</taxon>
        <taxon>Rhodobacterales</taxon>
        <taxon>Paracoccaceae</taxon>
        <taxon>Paracoccus</taxon>
    </lineage>
</organism>
<protein>
    <submittedName>
        <fullName evidence="1">Uncharacterized protein</fullName>
    </submittedName>
</protein>
<dbReference type="RefSeq" id="WP_147304524.1">
    <property type="nucleotide sequence ID" value="NZ_CP038197.1"/>
</dbReference>
<dbReference type="EMBL" id="QTUJ01000002">
    <property type="protein sequence ID" value="REF70391.1"/>
    <property type="molecule type" value="Genomic_DNA"/>
</dbReference>
<reference evidence="1 2" key="1">
    <citation type="submission" date="2018-08" db="EMBL/GenBank/DDBJ databases">
        <title>Genomic Encyclopedia of Archaeal and Bacterial Type Strains, Phase II (KMG-II): from individual species to whole genera.</title>
        <authorList>
            <person name="Goeker M."/>
        </authorList>
    </citation>
    <scope>NUCLEOTIDE SEQUENCE [LARGE SCALE GENOMIC DNA]</scope>
    <source>
        <strain evidence="1 2">DSM 17099</strain>
    </source>
</reference>
<dbReference type="AlphaFoldDB" id="A0A3D9XL79"/>
<proteinExistence type="predicted"/>
<name>A0A3D9XL79_PARVE</name>